<dbReference type="SUPFAM" id="SSF88713">
    <property type="entry name" value="Glycoside hydrolase/deacetylase"/>
    <property type="match status" value="1"/>
</dbReference>
<sequence>MKASESPVVFFRNDDVRDRLDHTLISMTELFLRYGIPLAHAVEPANITPEVVNWLKLLKKDHPQMINIVQHGYNHNLDNPGSKMEFGGNRAYEDQYKDIFKGKELMSEHFSDLWSPAFSFPYGTYNSNALRAISDCGYKILSSKIRFTPKSRFKNFLGRSLGKDFVFGKAVNYHPESRKNYSFREISVSVNLIRKYTGYDTAEHYSLPEIIEQTEYAARHTSVIGILLHHRFHGEHLGMLESLLIHLKKTGYSFVSFSELMQ</sequence>
<evidence type="ECO:0000313" key="1">
    <source>
        <dbReference type="EMBL" id="MPL81768.1"/>
    </source>
</evidence>
<accession>A0A644URU0</accession>
<dbReference type="InterPro" id="IPR011330">
    <property type="entry name" value="Glyco_hydro/deAcase_b/a-brl"/>
</dbReference>
<name>A0A644URU0_9ZZZZ</name>
<comment type="caution">
    <text evidence="1">The sequence shown here is derived from an EMBL/GenBank/DDBJ whole genome shotgun (WGS) entry which is preliminary data.</text>
</comment>
<proteinExistence type="predicted"/>
<dbReference type="EMBL" id="VSSQ01000154">
    <property type="protein sequence ID" value="MPL81768.1"/>
    <property type="molecule type" value="Genomic_DNA"/>
</dbReference>
<evidence type="ECO:0008006" key="2">
    <source>
        <dbReference type="Google" id="ProtNLM"/>
    </source>
</evidence>
<dbReference type="Gene3D" id="3.20.20.370">
    <property type="entry name" value="Glycoside hydrolase/deacetylase"/>
    <property type="match status" value="1"/>
</dbReference>
<reference evidence="1" key="1">
    <citation type="submission" date="2019-08" db="EMBL/GenBank/DDBJ databases">
        <authorList>
            <person name="Kucharzyk K."/>
            <person name="Murdoch R.W."/>
            <person name="Higgins S."/>
            <person name="Loffler F."/>
        </authorList>
    </citation>
    <scope>NUCLEOTIDE SEQUENCE</scope>
</reference>
<dbReference type="GO" id="GO:0005975">
    <property type="term" value="P:carbohydrate metabolic process"/>
    <property type="evidence" value="ECO:0007669"/>
    <property type="project" value="InterPro"/>
</dbReference>
<dbReference type="InterPro" id="IPR018763">
    <property type="entry name" value="DUF2334"/>
</dbReference>
<organism evidence="1">
    <name type="scientific">bioreactor metagenome</name>
    <dbReference type="NCBI Taxonomy" id="1076179"/>
    <lineage>
        <taxon>unclassified sequences</taxon>
        <taxon>metagenomes</taxon>
        <taxon>ecological metagenomes</taxon>
    </lineage>
</organism>
<dbReference type="AlphaFoldDB" id="A0A644URU0"/>
<protein>
    <recommendedName>
        <fullName evidence="2">NodB homology domain-containing protein</fullName>
    </recommendedName>
</protein>
<dbReference type="Pfam" id="PF10096">
    <property type="entry name" value="DUF2334"/>
    <property type="match status" value="1"/>
</dbReference>
<gene>
    <name evidence="1" type="ORF">SDC9_27698</name>
</gene>